<evidence type="ECO:0000259" key="7">
    <source>
        <dbReference type="PROSITE" id="PS50249"/>
    </source>
</evidence>
<keyword evidence="4" id="KW-0378">Hydrolase</keyword>
<keyword evidence="2" id="KW-0645">Protease</keyword>
<keyword evidence="5" id="KW-0862">Zinc</keyword>
<evidence type="ECO:0000313" key="8">
    <source>
        <dbReference type="EMBL" id="QIB69772.1"/>
    </source>
</evidence>
<dbReference type="InterPro" id="IPR037518">
    <property type="entry name" value="MPN"/>
</dbReference>
<dbReference type="InterPro" id="IPR001405">
    <property type="entry name" value="UPF0758"/>
</dbReference>
<dbReference type="Proteomes" id="UP000466848">
    <property type="component" value="Chromosome"/>
</dbReference>
<reference evidence="8 9" key="1">
    <citation type="submission" date="2020-02" db="EMBL/GenBank/DDBJ databases">
        <authorList>
            <person name="Kim Y.B."/>
            <person name="Roh S.W."/>
        </authorList>
    </citation>
    <scope>NUCLEOTIDE SEQUENCE [LARGE SCALE GENOMIC DNA]</scope>
    <source>
        <strain evidence="8 9">DSM 103574</strain>
    </source>
</reference>
<evidence type="ECO:0000256" key="1">
    <source>
        <dbReference type="ARBA" id="ARBA00010243"/>
    </source>
</evidence>
<sequence>MKEMIVNISPKLKEKLIDEHLSNIALLTGIEKDKLTKMVNENSLYYLFKHTEALELLPEQKERLKAFQASSDFSRLIKREKPKVITGPETIVEIVKPNLQYENQEHLQVALLNVKGDVIKIEDVSSGSITETIANPKDIFQKAIQNSAPSIILIHNHPSGNPTPSLEDKNFTRRCVEAGNLLDIKVLDHIIIGDKGYHSMNAEGTVDFDVQVKKSKTILENKLKNFDINKLRKQSENRPLQR</sequence>
<dbReference type="PANTHER" id="PTHR30471:SF3">
    <property type="entry name" value="UPF0758 PROTEIN YEES-RELATED"/>
    <property type="match status" value="1"/>
</dbReference>
<evidence type="ECO:0000256" key="3">
    <source>
        <dbReference type="ARBA" id="ARBA00022723"/>
    </source>
</evidence>
<dbReference type="PROSITE" id="PS01302">
    <property type="entry name" value="UPF0758"/>
    <property type="match status" value="1"/>
</dbReference>
<dbReference type="RefSeq" id="WP_163067012.1">
    <property type="nucleotide sequence ID" value="NZ_CP048649.1"/>
</dbReference>
<dbReference type="CDD" id="cd08071">
    <property type="entry name" value="MPN_DUF2466"/>
    <property type="match status" value="1"/>
</dbReference>
<dbReference type="AlphaFoldDB" id="A0A858BWH4"/>
<keyword evidence="6" id="KW-0482">Metalloprotease</keyword>
<dbReference type="InterPro" id="IPR020891">
    <property type="entry name" value="UPF0758_CS"/>
</dbReference>
<evidence type="ECO:0000256" key="6">
    <source>
        <dbReference type="ARBA" id="ARBA00023049"/>
    </source>
</evidence>
<dbReference type="GO" id="GO:0046872">
    <property type="term" value="F:metal ion binding"/>
    <property type="evidence" value="ECO:0007669"/>
    <property type="project" value="UniProtKB-KW"/>
</dbReference>
<name>A0A858BWH4_9FIRM</name>
<accession>A0A858BWH4</accession>
<feature type="domain" description="MPN" evidence="7">
    <location>
        <begin position="84"/>
        <end position="206"/>
    </location>
</feature>
<organism evidence="8 9">
    <name type="scientific">Aminipila butyrica</name>
    <dbReference type="NCBI Taxonomy" id="433296"/>
    <lineage>
        <taxon>Bacteria</taxon>
        <taxon>Bacillati</taxon>
        <taxon>Bacillota</taxon>
        <taxon>Clostridia</taxon>
        <taxon>Peptostreptococcales</taxon>
        <taxon>Anaerovoracaceae</taxon>
        <taxon>Aminipila</taxon>
    </lineage>
</organism>
<evidence type="ECO:0000256" key="5">
    <source>
        <dbReference type="ARBA" id="ARBA00022833"/>
    </source>
</evidence>
<dbReference type="Gene3D" id="3.40.140.10">
    <property type="entry name" value="Cytidine Deaminase, domain 2"/>
    <property type="match status" value="1"/>
</dbReference>
<proteinExistence type="inferred from homology"/>
<keyword evidence="3" id="KW-0479">Metal-binding</keyword>
<gene>
    <name evidence="8" type="ORF">Ami103574_10770</name>
</gene>
<dbReference type="GO" id="GO:0006508">
    <property type="term" value="P:proteolysis"/>
    <property type="evidence" value="ECO:0007669"/>
    <property type="project" value="UniProtKB-KW"/>
</dbReference>
<dbReference type="PROSITE" id="PS50249">
    <property type="entry name" value="MPN"/>
    <property type="match status" value="1"/>
</dbReference>
<evidence type="ECO:0000256" key="2">
    <source>
        <dbReference type="ARBA" id="ARBA00022670"/>
    </source>
</evidence>
<dbReference type="InterPro" id="IPR025657">
    <property type="entry name" value="RadC_JAB"/>
</dbReference>
<dbReference type="Pfam" id="PF04002">
    <property type="entry name" value="RadC"/>
    <property type="match status" value="1"/>
</dbReference>
<comment type="similarity">
    <text evidence="1">Belongs to the UPF0758 family.</text>
</comment>
<protein>
    <submittedName>
        <fullName evidence="8">JAB domain-containing protein</fullName>
    </submittedName>
</protein>
<dbReference type="KEGG" id="abut:Ami103574_10770"/>
<dbReference type="PANTHER" id="PTHR30471">
    <property type="entry name" value="DNA REPAIR PROTEIN RADC"/>
    <property type="match status" value="1"/>
</dbReference>
<dbReference type="GO" id="GO:0008237">
    <property type="term" value="F:metallopeptidase activity"/>
    <property type="evidence" value="ECO:0007669"/>
    <property type="project" value="UniProtKB-KW"/>
</dbReference>
<keyword evidence="9" id="KW-1185">Reference proteome</keyword>
<evidence type="ECO:0000256" key="4">
    <source>
        <dbReference type="ARBA" id="ARBA00022801"/>
    </source>
</evidence>
<dbReference type="EMBL" id="CP048649">
    <property type="protein sequence ID" value="QIB69772.1"/>
    <property type="molecule type" value="Genomic_DNA"/>
</dbReference>
<evidence type="ECO:0000313" key="9">
    <source>
        <dbReference type="Proteomes" id="UP000466848"/>
    </source>
</evidence>